<evidence type="ECO:0000313" key="10">
    <source>
        <dbReference type="EMBL" id="CAL4772944.1"/>
    </source>
</evidence>
<dbReference type="InterPro" id="IPR018247">
    <property type="entry name" value="EF_Hand_1_Ca_BS"/>
</dbReference>
<feature type="transmembrane region" description="Helical" evidence="7">
    <location>
        <begin position="700"/>
        <end position="732"/>
    </location>
</feature>
<dbReference type="EC" id="3.2.2.-" evidence="5"/>
<sequence length="881" mass="97979">MASMPCQERARHSVCALQDVASSMSLPAWMSRMNAACFAASLDFEDVCAMANQHPFGPLAAEASQQIHEEAAMVVLAGAMDFGSSWRDELRSFHGKGAWPTVKQGVESLSSLCPDLKAEWLYSLSHKAMAMHLGLENAEHLEPFVHKLHQVVREIGEGLIKKNAKSMAEHLMNFLDEVRGDKHAASKLIQELAETFPMAFQDTAYLKRLPIYFYKKAQAVVCELYERFHLLDDRFDFADIDLLTGNVDPLVIAVLRKHQVVRTTWDLARSLDANTDLTTGGAAEVSLRAAATAALEDMAWLGRMKGFPVTPVMLGNYLWGCFGKSEAYVSAQRSLLSKQAEGLKEIEKETVHLHRENKQLKSRLADSEGGKHSVPGILHEQDVSDYPAGSELSQAWADPSHSEAGTGSHPVGLAAIVPVPSPSTSRNSRMSSKEQDKHHVNSHSHDPSIGRDSAPQAAAFPDADALKRALKQNLSKEAYDVSQFYWETGCCQRIARSSCFENLTLLMIAINSIWIWIDTDLNKSSTLLDAEPVFIVVENLFCVYFCVELGFRFGAFRFKRDCFKDAWFCFDSLLVGLMVFETWILTIVVAAIGSAMSSPSFLRVLRLFRLTRMARMARLLRACPELFVMLKAIGVAFRSVMFALLLLLGLVYVFAIFFTQTLDGKHENFKTVSVSMNTLLLNGALPDQSDLVNSLMDEHWFFYGLILTYLLLASLTVMNMLIGILCEVISVVSHVEKEAIKLNAVKASLHRILEETGADSDGDKKLNRQELEMLLGNKKAVATLHDVGVDLLALVDLMDFIFEQNEDLTFEEFMGIVLDLRGDNAATVKDIVDLRRFVSSQTKKIERIYKEAALSKVPTSSLKPPSAPQPSLEDHFGARPP</sequence>
<feature type="compositionally biased region" description="Basic and acidic residues" evidence="6">
    <location>
        <begin position="354"/>
        <end position="371"/>
    </location>
</feature>
<feature type="compositionally biased region" description="Basic and acidic residues" evidence="6">
    <location>
        <begin position="872"/>
        <end position="881"/>
    </location>
</feature>
<keyword evidence="2 7" id="KW-0812">Transmembrane</keyword>
<comment type="function">
    <text evidence="5">Catalyzes the hydrolysis of queuosine 5'-phosphate, releasing the nucleobase queuine (q). Is required for salvage of queuine from exogenous queuosine (Q) that is imported and then converted to queuosine 5'-phosphate intracellularly.</text>
</comment>
<gene>
    <name evidence="9" type="ORF">C1SCF055_LOCUS13059</name>
</gene>
<evidence type="ECO:0000259" key="8">
    <source>
        <dbReference type="Pfam" id="PF00520"/>
    </source>
</evidence>
<accession>A0A9P1C6M3</accession>
<keyword evidence="4 7" id="KW-0472">Membrane</keyword>
<dbReference type="Pfam" id="PF10343">
    <property type="entry name" value="Q_salvage"/>
    <property type="match status" value="1"/>
</dbReference>
<dbReference type="PANTHER" id="PTHR21314:SF1">
    <property type="entry name" value="QUEUOSINE SALVAGE PROTEIN"/>
    <property type="match status" value="1"/>
</dbReference>
<comment type="caution">
    <text evidence="9">The sequence shown here is derived from an EMBL/GenBank/DDBJ whole genome shotgun (WGS) entry which is preliminary data.</text>
</comment>
<feature type="region of interest" description="Disordered" evidence="6">
    <location>
        <begin position="388"/>
        <end position="455"/>
    </location>
</feature>
<dbReference type="Gene3D" id="1.20.120.350">
    <property type="entry name" value="Voltage-gated potassium channels. Chain C"/>
    <property type="match status" value="1"/>
</dbReference>
<keyword evidence="5" id="KW-0378">Hydrolase</keyword>
<evidence type="ECO:0000313" key="9">
    <source>
        <dbReference type="EMBL" id="CAI3985632.1"/>
    </source>
</evidence>
<dbReference type="Proteomes" id="UP001152797">
    <property type="component" value="Unassembled WGS sequence"/>
</dbReference>
<evidence type="ECO:0000256" key="6">
    <source>
        <dbReference type="SAM" id="MobiDB-lite"/>
    </source>
</evidence>
<dbReference type="OrthoDB" id="416777at2759"/>
<dbReference type="InterPro" id="IPR019438">
    <property type="entry name" value="Q_salvage"/>
</dbReference>
<evidence type="ECO:0000256" key="4">
    <source>
        <dbReference type="ARBA" id="ARBA00023136"/>
    </source>
</evidence>
<feature type="transmembrane region" description="Helical" evidence="7">
    <location>
        <begin position="586"/>
        <end position="605"/>
    </location>
</feature>
<evidence type="ECO:0000256" key="3">
    <source>
        <dbReference type="ARBA" id="ARBA00022989"/>
    </source>
</evidence>
<dbReference type="GO" id="GO:0016020">
    <property type="term" value="C:membrane"/>
    <property type="evidence" value="ECO:0007669"/>
    <property type="project" value="UniProtKB-SubCell"/>
</dbReference>
<name>A0A9P1C6M3_9DINO</name>
<dbReference type="GO" id="GO:0005216">
    <property type="term" value="F:monoatomic ion channel activity"/>
    <property type="evidence" value="ECO:0007669"/>
    <property type="project" value="InterPro"/>
</dbReference>
<comment type="similarity">
    <text evidence="5">Belongs to the QNG1 protein family.</text>
</comment>
<evidence type="ECO:0000256" key="7">
    <source>
        <dbReference type="SAM" id="Phobius"/>
    </source>
</evidence>
<dbReference type="PANTHER" id="PTHR21314">
    <property type="entry name" value="QUEUOSINE 5'-PHOSPHATE N-GLYCOSYLASE_HYDROLASE-RELATED"/>
    <property type="match status" value="1"/>
</dbReference>
<organism evidence="9">
    <name type="scientific">Cladocopium goreaui</name>
    <dbReference type="NCBI Taxonomy" id="2562237"/>
    <lineage>
        <taxon>Eukaryota</taxon>
        <taxon>Sar</taxon>
        <taxon>Alveolata</taxon>
        <taxon>Dinophyceae</taxon>
        <taxon>Suessiales</taxon>
        <taxon>Symbiodiniaceae</taxon>
        <taxon>Cladocopium</taxon>
    </lineage>
</organism>
<feature type="region of interest" description="Disordered" evidence="6">
    <location>
        <begin position="856"/>
        <end position="881"/>
    </location>
</feature>
<dbReference type="GO" id="GO:0006400">
    <property type="term" value="P:tRNA modification"/>
    <property type="evidence" value="ECO:0007669"/>
    <property type="project" value="TreeGrafter"/>
</dbReference>
<dbReference type="Gene3D" id="1.10.287.70">
    <property type="match status" value="1"/>
</dbReference>
<feature type="domain" description="Ion transport" evidence="8">
    <location>
        <begin position="498"/>
        <end position="730"/>
    </location>
</feature>
<reference evidence="10 11" key="2">
    <citation type="submission" date="2024-05" db="EMBL/GenBank/DDBJ databases">
        <authorList>
            <person name="Chen Y."/>
            <person name="Shah S."/>
            <person name="Dougan E. K."/>
            <person name="Thang M."/>
            <person name="Chan C."/>
        </authorList>
    </citation>
    <scope>NUCLEOTIDE SEQUENCE [LARGE SCALE GENOMIC DNA]</scope>
</reference>
<dbReference type="EMBL" id="CAMXCT010001002">
    <property type="protein sequence ID" value="CAI3985632.1"/>
    <property type="molecule type" value="Genomic_DNA"/>
</dbReference>
<dbReference type="InterPro" id="IPR027359">
    <property type="entry name" value="Volt_channel_dom_sf"/>
</dbReference>
<keyword evidence="3 7" id="KW-1133">Transmembrane helix</keyword>
<dbReference type="AlphaFoldDB" id="A0A9P1C6M3"/>
<dbReference type="InterPro" id="IPR005821">
    <property type="entry name" value="Ion_trans_dom"/>
</dbReference>
<feature type="region of interest" description="Disordered" evidence="6">
    <location>
        <begin position="354"/>
        <end position="376"/>
    </location>
</feature>
<dbReference type="Pfam" id="PF00520">
    <property type="entry name" value="Ion_trans"/>
    <property type="match status" value="1"/>
</dbReference>
<comment type="subcellular location">
    <subcellularLocation>
        <location evidence="1">Membrane</location>
        <topology evidence="1">Multi-pass membrane protein</topology>
    </subcellularLocation>
</comment>
<dbReference type="GO" id="GO:0016787">
    <property type="term" value="F:hydrolase activity"/>
    <property type="evidence" value="ECO:0007669"/>
    <property type="project" value="UniProtKB-KW"/>
</dbReference>
<dbReference type="PROSITE" id="PS00018">
    <property type="entry name" value="EF_HAND_1"/>
    <property type="match status" value="1"/>
</dbReference>
<feature type="transmembrane region" description="Helical" evidence="7">
    <location>
        <begin position="626"/>
        <end position="658"/>
    </location>
</feature>
<dbReference type="SUPFAM" id="SSF81324">
    <property type="entry name" value="Voltage-gated potassium channels"/>
    <property type="match status" value="1"/>
</dbReference>
<evidence type="ECO:0000256" key="5">
    <source>
        <dbReference type="RuleBase" id="RU365002"/>
    </source>
</evidence>
<comment type="catalytic activity">
    <reaction evidence="5">
        <text>queuosine 5'-phosphate + H2O = queuine + D-ribose 5-phosphate</text>
        <dbReference type="Rhea" id="RHEA:75387"/>
        <dbReference type="ChEBI" id="CHEBI:15377"/>
        <dbReference type="ChEBI" id="CHEBI:17433"/>
        <dbReference type="ChEBI" id="CHEBI:78346"/>
        <dbReference type="ChEBI" id="CHEBI:194371"/>
    </reaction>
    <physiologicalReaction direction="left-to-right" evidence="5">
        <dbReference type="Rhea" id="RHEA:75388"/>
    </physiologicalReaction>
</comment>
<protein>
    <recommendedName>
        <fullName evidence="5">Queuosine 5'-phosphate N-glycosylase/hydrolase</fullName>
        <ecNumber evidence="5">3.2.2.-</ecNumber>
    </recommendedName>
    <alternativeName>
        <fullName evidence="5">Queuosine-nucleotide N-glycosylase/hydrolase</fullName>
    </alternativeName>
</protein>
<evidence type="ECO:0000313" key="11">
    <source>
        <dbReference type="Proteomes" id="UP001152797"/>
    </source>
</evidence>
<evidence type="ECO:0000256" key="1">
    <source>
        <dbReference type="ARBA" id="ARBA00004141"/>
    </source>
</evidence>
<reference evidence="9" key="1">
    <citation type="submission" date="2022-10" db="EMBL/GenBank/DDBJ databases">
        <authorList>
            <person name="Chen Y."/>
            <person name="Dougan E. K."/>
            <person name="Chan C."/>
            <person name="Rhodes N."/>
            <person name="Thang M."/>
        </authorList>
    </citation>
    <scope>NUCLEOTIDE SEQUENCE</scope>
</reference>
<dbReference type="EMBL" id="CAMXCT020001002">
    <property type="protein sequence ID" value="CAL1139007.1"/>
    <property type="molecule type" value="Genomic_DNA"/>
</dbReference>
<keyword evidence="11" id="KW-1185">Reference proteome</keyword>
<evidence type="ECO:0000256" key="2">
    <source>
        <dbReference type="ARBA" id="ARBA00022692"/>
    </source>
</evidence>
<dbReference type="EMBL" id="CAMXCT030001002">
    <property type="protein sequence ID" value="CAL4772944.1"/>
    <property type="molecule type" value="Genomic_DNA"/>
</dbReference>
<feature type="compositionally biased region" description="Basic and acidic residues" evidence="6">
    <location>
        <begin position="431"/>
        <end position="449"/>
    </location>
</feature>
<proteinExistence type="inferred from homology"/>